<evidence type="ECO:0000256" key="1">
    <source>
        <dbReference type="ARBA" id="ARBA00008490"/>
    </source>
</evidence>
<dbReference type="NCBIfam" id="NF002516">
    <property type="entry name" value="PRK01904.1"/>
    <property type="match status" value="1"/>
</dbReference>
<name>A0A4P7CHB2_9PAST</name>
<dbReference type="HAMAP" id="MF_00789">
    <property type="entry name" value="UPF0319"/>
    <property type="match status" value="1"/>
</dbReference>
<feature type="signal peptide" evidence="3">
    <location>
        <begin position="1"/>
        <end position="21"/>
    </location>
</feature>
<keyword evidence="5" id="KW-1185">Reference proteome</keyword>
<dbReference type="KEGG" id="aio:EXH44_09255"/>
<dbReference type="Proteomes" id="UP000294444">
    <property type="component" value="Chromosome"/>
</dbReference>
<dbReference type="PANTHER" id="PTHR38108">
    <property type="entry name" value="UPF0319 PROTEIN YCCT"/>
    <property type="match status" value="1"/>
</dbReference>
<dbReference type="PANTHER" id="PTHR38108:SF1">
    <property type="entry name" value="UPF0319 PROTEIN YCCT"/>
    <property type="match status" value="1"/>
</dbReference>
<keyword evidence="2 3" id="KW-0732">Signal</keyword>
<protein>
    <recommendedName>
        <fullName evidence="3">UPF0319 protein EXH44_09255</fullName>
    </recommendedName>
</protein>
<accession>A0A4P7CHB2</accession>
<comment type="similarity">
    <text evidence="1 3">Belongs to the UPF0319 family.</text>
</comment>
<evidence type="ECO:0000313" key="4">
    <source>
        <dbReference type="EMBL" id="QBQ64396.1"/>
    </source>
</evidence>
<evidence type="ECO:0000313" key="5">
    <source>
        <dbReference type="Proteomes" id="UP000294444"/>
    </source>
</evidence>
<organism evidence="4 5">
    <name type="scientific">Actinobacillus indolicus</name>
    <dbReference type="NCBI Taxonomy" id="51049"/>
    <lineage>
        <taxon>Bacteria</taxon>
        <taxon>Pseudomonadati</taxon>
        <taxon>Pseudomonadota</taxon>
        <taxon>Gammaproteobacteria</taxon>
        <taxon>Pasteurellales</taxon>
        <taxon>Pasteurellaceae</taxon>
        <taxon>Actinobacillus</taxon>
    </lineage>
</organism>
<dbReference type="InterPro" id="IPR018635">
    <property type="entry name" value="UPF0319"/>
</dbReference>
<dbReference type="Pfam" id="PF09829">
    <property type="entry name" value="DUF2057"/>
    <property type="match status" value="1"/>
</dbReference>
<feature type="chain" id="PRO_5021054394" description="UPF0319 protein EXH44_09255" evidence="3">
    <location>
        <begin position="22"/>
        <end position="213"/>
    </location>
</feature>
<reference evidence="4 5" key="1">
    <citation type="submission" date="2019-03" db="EMBL/GenBank/DDBJ databases">
        <authorList>
            <person name="Che Y."/>
            <person name="Zhou L."/>
        </authorList>
    </citation>
    <scope>NUCLEOTIDE SEQUENCE [LARGE SCALE GENOMIC DNA]</scope>
    <source>
        <strain evidence="4 5">AIFJ1607</strain>
    </source>
</reference>
<proteinExistence type="inferred from homology"/>
<dbReference type="EMBL" id="CP038145">
    <property type="protein sequence ID" value="QBQ64396.1"/>
    <property type="molecule type" value="Genomic_DNA"/>
</dbReference>
<dbReference type="AlphaFoldDB" id="A0A4P7CHB2"/>
<sequence precursor="true">MKLGKITLAIVALAFSANSFAGTITGSSNINFLAFDGQKVKKNTVLQVNDTNQHQVVVEVSSIYQSGSDSNFYESAPLVLTFTGSQEDIQISAPALRNDVDVEKFKKSPSFKVQTASGKTLEHKQDELKGEGFMPNANIVDNLANYNAGNGVAAVKSFAVSAMPMAIAGGSNKVTKGKVMVQGENIAEQQLQYWFQQADKETQKRFLDWAKKQ</sequence>
<gene>
    <name evidence="4" type="ORF">EXH44_09255</name>
</gene>
<dbReference type="RefSeq" id="WP_162857209.1">
    <property type="nucleotide sequence ID" value="NZ_CP038145.1"/>
</dbReference>
<evidence type="ECO:0000256" key="3">
    <source>
        <dbReference type="HAMAP-Rule" id="MF_00789"/>
    </source>
</evidence>
<evidence type="ECO:0000256" key="2">
    <source>
        <dbReference type="ARBA" id="ARBA00022729"/>
    </source>
</evidence>